<evidence type="ECO:0000313" key="2">
    <source>
        <dbReference type="EMBL" id="GJT22550.1"/>
    </source>
</evidence>
<gene>
    <name evidence="2" type="ORF">Tco_0892487</name>
</gene>
<evidence type="ECO:0000313" key="3">
    <source>
        <dbReference type="Proteomes" id="UP001151760"/>
    </source>
</evidence>
<sequence>MSQDGMICVMNSTAVFDYVNVELQSSQSCVKCLDLNAELLKSQNAYNDLLKIYSQLEKHCISLELTMQLNQEIFQKNSLSNNQNALEIPKYFESNDLKAHLQAKDTTICKLREHIKSIRENDKEEKFKHEMDEIEIINIELEHKHGDSLISQLNSMSVENEDLKHQIQDKVFVITSLKSDLRKLKEKETVENVAQIPIATTIAPGMFKIDLEPLACRLLNNREAHIDYLKHTQEQADILQGIVEQAKAKQPLDNALDFACKHAKRIQELLVYVQDTCPNVYKPSQKLIVVTPMNKVKKVRFYEPLTSSSNIQQGSNATDVPSSSSLVNDRNDQIAKIMRYGDYQLGNVIISRVYYVDGLRHNLFFVGQFCNADLEVAFRKNTCFIRNLEGVDLLSRFRDTTLYTISLDDMLKTSPICLLSKASKTKSWLWHHRLSHLNFGTLKKLAKDGLA</sequence>
<dbReference type="Pfam" id="PF13976">
    <property type="entry name" value="gag_pre-integrs"/>
    <property type="match status" value="1"/>
</dbReference>
<dbReference type="EMBL" id="BQNB010013977">
    <property type="protein sequence ID" value="GJT22550.1"/>
    <property type="molecule type" value="Genomic_DNA"/>
</dbReference>
<organism evidence="2 3">
    <name type="scientific">Tanacetum coccineum</name>
    <dbReference type="NCBI Taxonomy" id="301880"/>
    <lineage>
        <taxon>Eukaryota</taxon>
        <taxon>Viridiplantae</taxon>
        <taxon>Streptophyta</taxon>
        <taxon>Embryophyta</taxon>
        <taxon>Tracheophyta</taxon>
        <taxon>Spermatophyta</taxon>
        <taxon>Magnoliopsida</taxon>
        <taxon>eudicotyledons</taxon>
        <taxon>Gunneridae</taxon>
        <taxon>Pentapetalae</taxon>
        <taxon>asterids</taxon>
        <taxon>campanulids</taxon>
        <taxon>Asterales</taxon>
        <taxon>Asteraceae</taxon>
        <taxon>Asteroideae</taxon>
        <taxon>Anthemideae</taxon>
        <taxon>Anthemidinae</taxon>
        <taxon>Tanacetum</taxon>
    </lineage>
</organism>
<proteinExistence type="predicted"/>
<reference evidence="2" key="1">
    <citation type="journal article" date="2022" name="Int. J. Mol. Sci.">
        <title>Draft Genome of Tanacetum Coccineum: Genomic Comparison of Closely Related Tanacetum-Family Plants.</title>
        <authorList>
            <person name="Yamashiro T."/>
            <person name="Shiraishi A."/>
            <person name="Nakayama K."/>
            <person name="Satake H."/>
        </authorList>
    </citation>
    <scope>NUCLEOTIDE SEQUENCE</scope>
</reference>
<evidence type="ECO:0000259" key="1">
    <source>
        <dbReference type="Pfam" id="PF13976"/>
    </source>
</evidence>
<reference evidence="2" key="2">
    <citation type="submission" date="2022-01" db="EMBL/GenBank/DDBJ databases">
        <authorList>
            <person name="Yamashiro T."/>
            <person name="Shiraishi A."/>
            <person name="Satake H."/>
            <person name="Nakayama K."/>
        </authorList>
    </citation>
    <scope>NUCLEOTIDE SEQUENCE</scope>
</reference>
<name>A0ABQ5C6D0_9ASTR</name>
<protein>
    <submittedName>
        <fullName evidence="2">Integrase, catalytic region, zinc finger, CCHC-type containing protein</fullName>
    </submittedName>
</protein>
<keyword evidence="3" id="KW-1185">Reference proteome</keyword>
<accession>A0ABQ5C6D0</accession>
<dbReference type="Proteomes" id="UP001151760">
    <property type="component" value="Unassembled WGS sequence"/>
</dbReference>
<dbReference type="InterPro" id="IPR025724">
    <property type="entry name" value="GAG-pre-integrase_dom"/>
</dbReference>
<feature type="domain" description="GAG-pre-integrase" evidence="1">
    <location>
        <begin position="402"/>
        <end position="450"/>
    </location>
</feature>
<comment type="caution">
    <text evidence="2">The sequence shown here is derived from an EMBL/GenBank/DDBJ whole genome shotgun (WGS) entry which is preliminary data.</text>
</comment>